<dbReference type="InterPro" id="IPR012337">
    <property type="entry name" value="RNaseH-like_sf"/>
</dbReference>
<accession>A0AAE0AND3</accession>
<keyword evidence="3" id="KW-1185">Reference proteome</keyword>
<name>A0AAE0AND3_9ROSI</name>
<dbReference type="GO" id="GO:0046983">
    <property type="term" value="F:protein dimerization activity"/>
    <property type="evidence" value="ECO:0007669"/>
    <property type="project" value="InterPro"/>
</dbReference>
<protein>
    <recommendedName>
        <fullName evidence="1">HAT C-terminal dimerisation domain-containing protein</fullName>
    </recommendedName>
</protein>
<dbReference type="Pfam" id="PF05699">
    <property type="entry name" value="Dimer_Tnp_hAT"/>
    <property type="match status" value="1"/>
</dbReference>
<evidence type="ECO:0000313" key="3">
    <source>
        <dbReference type="Proteomes" id="UP001281410"/>
    </source>
</evidence>
<comment type="caution">
    <text evidence="2">The sequence shown here is derived from an EMBL/GenBank/DDBJ whole genome shotgun (WGS) entry which is preliminary data.</text>
</comment>
<gene>
    <name evidence="2" type="ORF">Dsin_008273</name>
</gene>
<feature type="domain" description="HAT C-terminal dimerisation" evidence="1">
    <location>
        <begin position="1"/>
        <end position="47"/>
    </location>
</feature>
<reference evidence="2" key="1">
    <citation type="journal article" date="2023" name="Plant J.">
        <title>Genome sequences and population genomics provide insights into the demographic history, inbreeding, and mutation load of two 'living fossil' tree species of Dipteronia.</title>
        <authorList>
            <person name="Feng Y."/>
            <person name="Comes H.P."/>
            <person name="Chen J."/>
            <person name="Zhu S."/>
            <person name="Lu R."/>
            <person name="Zhang X."/>
            <person name="Li P."/>
            <person name="Qiu J."/>
            <person name="Olsen K.M."/>
            <person name="Qiu Y."/>
        </authorList>
    </citation>
    <scope>NUCLEOTIDE SEQUENCE</scope>
    <source>
        <strain evidence="2">NBL</strain>
    </source>
</reference>
<dbReference type="InterPro" id="IPR008906">
    <property type="entry name" value="HATC_C_dom"/>
</dbReference>
<proteinExistence type="predicted"/>
<sequence>MACDQLTPPVSTVASKYACSADGGTMTDKRTKLGADSLEAVMCIRDWEAVEEIEQDWQALLEAEFKNLEV</sequence>
<evidence type="ECO:0000259" key="1">
    <source>
        <dbReference type="Pfam" id="PF05699"/>
    </source>
</evidence>
<dbReference type="SUPFAM" id="SSF53098">
    <property type="entry name" value="Ribonuclease H-like"/>
    <property type="match status" value="1"/>
</dbReference>
<dbReference type="AlphaFoldDB" id="A0AAE0AND3"/>
<dbReference type="EMBL" id="JANJYJ010000003">
    <property type="protein sequence ID" value="KAK3221248.1"/>
    <property type="molecule type" value="Genomic_DNA"/>
</dbReference>
<evidence type="ECO:0000313" key="2">
    <source>
        <dbReference type="EMBL" id="KAK3221248.1"/>
    </source>
</evidence>
<dbReference type="Proteomes" id="UP001281410">
    <property type="component" value="Unassembled WGS sequence"/>
</dbReference>
<organism evidence="2 3">
    <name type="scientific">Dipteronia sinensis</name>
    <dbReference type="NCBI Taxonomy" id="43782"/>
    <lineage>
        <taxon>Eukaryota</taxon>
        <taxon>Viridiplantae</taxon>
        <taxon>Streptophyta</taxon>
        <taxon>Embryophyta</taxon>
        <taxon>Tracheophyta</taxon>
        <taxon>Spermatophyta</taxon>
        <taxon>Magnoliopsida</taxon>
        <taxon>eudicotyledons</taxon>
        <taxon>Gunneridae</taxon>
        <taxon>Pentapetalae</taxon>
        <taxon>rosids</taxon>
        <taxon>malvids</taxon>
        <taxon>Sapindales</taxon>
        <taxon>Sapindaceae</taxon>
        <taxon>Hippocastanoideae</taxon>
        <taxon>Acereae</taxon>
        <taxon>Dipteronia</taxon>
    </lineage>
</organism>